<dbReference type="Pfam" id="PF13561">
    <property type="entry name" value="adh_short_C2"/>
    <property type="match status" value="1"/>
</dbReference>
<protein>
    <submittedName>
        <fullName evidence="3">SDR family oxidoreductase</fullName>
    </submittedName>
</protein>
<proteinExistence type="inferred from homology"/>
<dbReference type="EMBL" id="VBOW01000035">
    <property type="protein sequence ID" value="TMQ58415.1"/>
    <property type="molecule type" value="Genomic_DNA"/>
</dbReference>
<evidence type="ECO:0000256" key="1">
    <source>
        <dbReference type="ARBA" id="ARBA00006484"/>
    </source>
</evidence>
<dbReference type="InterPro" id="IPR002347">
    <property type="entry name" value="SDR_fam"/>
</dbReference>
<dbReference type="CDD" id="cd05359">
    <property type="entry name" value="ChcA_like_SDR_c"/>
    <property type="match status" value="1"/>
</dbReference>
<dbReference type="PRINTS" id="PR00080">
    <property type="entry name" value="SDRFAMILY"/>
</dbReference>
<reference evidence="3 4" key="1">
    <citation type="journal article" date="2019" name="Nat. Microbiol.">
        <title>Mediterranean grassland soil C-N compound turnover is dependent on rainfall and depth, and is mediated by genomically divergent microorganisms.</title>
        <authorList>
            <person name="Diamond S."/>
            <person name="Andeer P.F."/>
            <person name="Li Z."/>
            <person name="Crits-Christoph A."/>
            <person name="Burstein D."/>
            <person name="Anantharaman K."/>
            <person name="Lane K.R."/>
            <person name="Thomas B.C."/>
            <person name="Pan C."/>
            <person name="Northen T.R."/>
            <person name="Banfield J.F."/>
        </authorList>
    </citation>
    <scope>NUCLEOTIDE SEQUENCE [LARGE SCALE GENOMIC DNA]</scope>
    <source>
        <strain evidence="3">WS_6</strain>
    </source>
</reference>
<sequence>MGELEGKSALVTGGTRGIGRAIALALADMGADVAINFFRSRESAKATAEEIEKRGVRALAVRANVGNEEQIPKMFAELKSGFGKVDILVSNAALGHFGNVLDVNDKMWDVAMSTNAKALLFCAQEAVKMMPDGGRIVALTSLGSHRYIPGYAAIGVSKAAIETLVRYLAYELGSRNINVNAVSGGFIDTDSLKIFPSYDEIIRESTRRTPSGRVGTPEEVANVAAFLCTARASWVTGQVIIVDGGYTLG</sequence>
<dbReference type="GO" id="GO:0016491">
    <property type="term" value="F:oxidoreductase activity"/>
    <property type="evidence" value="ECO:0007669"/>
    <property type="project" value="UniProtKB-KW"/>
</dbReference>
<dbReference type="InterPro" id="IPR036291">
    <property type="entry name" value="NAD(P)-bd_dom_sf"/>
</dbReference>
<dbReference type="Gene3D" id="3.40.50.720">
    <property type="entry name" value="NAD(P)-binding Rossmann-like Domain"/>
    <property type="match status" value="1"/>
</dbReference>
<organism evidence="3 4">
    <name type="scientific">Eiseniibacteriota bacterium</name>
    <dbReference type="NCBI Taxonomy" id="2212470"/>
    <lineage>
        <taxon>Bacteria</taxon>
        <taxon>Candidatus Eiseniibacteriota</taxon>
    </lineage>
</organism>
<dbReference type="PRINTS" id="PR00081">
    <property type="entry name" value="GDHRDH"/>
</dbReference>
<evidence type="ECO:0000313" key="4">
    <source>
        <dbReference type="Proteomes" id="UP000316852"/>
    </source>
</evidence>
<dbReference type="FunFam" id="3.40.50.720:FF:000084">
    <property type="entry name" value="Short-chain dehydrogenase reductase"/>
    <property type="match status" value="1"/>
</dbReference>
<comment type="similarity">
    <text evidence="1">Belongs to the short-chain dehydrogenases/reductases (SDR) family.</text>
</comment>
<dbReference type="PANTHER" id="PTHR43639:SF1">
    <property type="entry name" value="SHORT-CHAIN DEHYDROGENASE_REDUCTASE FAMILY PROTEIN"/>
    <property type="match status" value="1"/>
</dbReference>
<keyword evidence="2" id="KW-0560">Oxidoreductase</keyword>
<gene>
    <name evidence="3" type="ORF">E6K76_07865</name>
</gene>
<dbReference type="PANTHER" id="PTHR43639">
    <property type="entry name" value="OXIDOREDUCTASE, SHORT-CHAIN DEHYDROGENASE/REDUCTASE FAMILY (AFU_ORTHOLOGUE AFUA_5G02870)"/>
    <property type="match status" value="1"/>
</dbReference>
<name>A0A538T469_UNCEI</name>
<dbReference type="SUPFAM" id="SSF51735">
    <property type="entry name" value="NAD(P)-binding Rossmann-fold domains"/>
    <property type="match status" value="1"/>
</dbReference>
<comment type="caution">
    <text evidence="3">The sequence shown here is derived from an EMBL/GenBank/DDBJ whole genome shotgun (WGS) entry which is preliminary data.</text>
</comment>
<dbReference type="Proteomes" id="UP000316852">
    <property type="component" value="Unassembled WGS sequence"/>
</dbReference>
<accession>A0A538T469</accession>
<evidence type="ECO:0000313" key="3">
    <source>
        <dbReference type="EMBL" id="TMQ58415.1"/>
    </source>
</evidence>
<evidence type="ECO:0000256" key="2">
    <source>
        <dbReference type="ARBA" id="ARBA00023002"/>
    </source>
</evidence>
<dbReference type="AlphaFoldDB" id="A0A538T469"/>